<dbReference type="Proteomes" id="UP000319175">
    <property type="component" value="Unassembled WGS sequence"/>
</dbReference>
<name>A0A501PYT4_9FLAO</name>
<reference evidence="1 2" key="2">
    <citation type="submission" date="2019-06" db="EMBL/GenBank/DDBJ databases">
        <authorList>
            <person name="Seo Y."/>
        </authorList>
    </citation>
    <scope>NUCLEOTIDE SEQUENCE [LARGE SCALE GENOMIC DNA]</scope>
    <source>
        <strain evidence="1 2">MaA-Y11</strain>
    </source>
</reference>
<reference evidence="1 2" key="1">
    <citation type="submission" date="2019-06" db="EMBL/GenBank/DDBJ databases">
        <title>Flavobacterium sp. MaA-Y11 from geoumgang.</title>
        <authorList>
            <person name="Jeong S."/>
        </authorList>
    </citation>
    <scope>NUCLEOTIDE SEQUENCE [LARGE SCALE GENOMIC DNA]</scope>
    <source>
        <strain evidence="1 2">MaA-Y11</strain>
    </source>
</reference>
<accession>A0A501PYT4</accession>
<keyword evidence="2" id="KW-1185">Reference proteome</keyword>
<comment type="caution">
    <text evidence="1">The sequence shown here is derived from an EMBL/GenBank/DDBJ whole genome shotgun (WGS) entry which is preliminary data.</text>
</comment>
<evidence type="ECO:0000313" key="2">
    <source>
        <dbReference type="Proteomes" id="UP000319175"/>
    </source>
</evidence>
<dbReference type="EMBL" id="VFJE01000056">
    <property type="protein sequence ID" value="TPD65573.1"/>
    <property type="molecule type" value="Genomic_DNA"/>
</dbReference>
<protein>
    <submittedName>
        <fullName evidence="1">Uncharacterized protein</fullName>
    </submittedName>
</protein>
<organism evidence="1 2">
    <name type="scientific">Flavobacterium microcysteis</name>
    <dbReference type="NCBI Taxonomy" id="2596891"/>
    <lineage>
        <taxon>Bacteria</taxon>
        <taxon>Pseudomonadati</taxon>
        <taxon>Bacteroidota</taxon>
        <taxon>Flavobacteriia</taxon>
        <taxon>Flavobacteriales</taxon>
        <taxon>Flavobacteriaceae</taxon>
        <taxon>Flavobacterium</taxon>
    </lineage>
</organism>
<dbReference type="OrthoDB" id="1493680at2"/>
<evidence type="ECO:0000313" key="1">
    <source>
        <dbReference type="EMBL" id="TPD65573.1"/>
    </source>
</evidence>
<dbReference type="RefSeq" id="WP_140001854.1">
    <property type="nucleotide sequence ID" value="NZ_VFJE01000056.1"/>
</dbReference>
<dbReference type="AlphaFoldDB" id="A0A501PYT4"/>
<gene>
    <name evidence="1" type="ORF">FJA49_15375</name>
</gene>
<proteinExistence type="predicted"/>
<sequence>MNKLKTVLEIVKGQNLNATVEDDRYIVWENSLGKTISINAKNIDIDNGKIAWFQSDEDDSLELFRIFENNTFFDFEPKTQHPGHGCDIYLVEWLDDSLIVIYHEKHNVVIVSVKDKNVTTFEFYGDELIRRDNLLYFKEYNQKDVVRILKIPEIIELESISREEAIKKDLLPETLGFDAILSNKRG</sequence>